<dbReference type="Proteomes" id="UP000642920">
    <property type="component" value="Unassembled WGS sequence"/>
</dbReference>
<dbReference type="EMBL" id="JAERQG010000001">
    <property type="protein sequence ID" value="MBL0764393.1"/>
    <property type="molecule type" value="Genomic_DNA"/>
</dbReference>
<organism evidence="1 2">
    <name type="scientific">Marivirga atlantica</name>
    <dbReference type="NCBI Taxonomy" id="1548457"/>
    <lineage>
        <taxon>Bacteria</taxon>
        <taxon>Pseudomonadati</taxon>
        <taxon>Bacteroidota</taxon>
        <taxon>Cytophagia</taxon>
        <taxon>Cytophagales</taxon>
        <taxon>Marivirgaceae</taxon>
        <taxon>Marivirga</taxon>
    </lineage>
</organism>
<proteinExistence type="predicted"/>
<evidence type="ECO:0000313" key="1">
    <source>
        <dbReference type="EMBL" id="MBL0764393.1"/>
    </source>
</evidence>
<dbReference type="RefSeq" id="WP_201917920.1">
    <property type="nucleotide sequence ID" value="NZ_JAERQG010000001.1"/>
</dbReference>
<accession>A0A937ADS1</accession>
<reference evidence="1" key="1">
    <citation type="submission" date="2021-01" db="EMBL/GenBank/DDBJ databases">
        <title>Marivirga sp. nov., isolated from intertidal surface sediments.</title>
        <authorList>
            <person name="Zhang M."/>
        </authorList>
    </citation>
    <scope>NUCLEOTIDE SEQUENCE</scope>
    <source>
        <strain evidence="1">SM1354</strain>
    </source>
</reference>
<keyword evidence="2" id="KW-1185">Reference proteome</keyword>
<gene>
    <name evidence="1" type="ORF">JKP34_03955</name>
</gene>
<comment type="caution">
    <text evidence="1">The sequence shown here is derived from an EMBL/GenBank/DDBJ whole genome shotgun (WGS) entry which is preliminary data.</text>
</comment>
<protein>
    <recommendedName>
        <fullName evidence="3">Tetratricopeptide repeat-containing protein</fullName>
    </recommendedName>
</protein>
<name>A0A937ADS1_9BACT</name>
<evidence type="ECO:0008006" key="3">
    <source>
        <dbReference type="Google" id="ProtNLM"/>
    </source>
</evidence>
<dbReference type="AlphaFoldDB" id="A0A937ADS1"/>
<evidence type="ECO:0000313" key="2">
    <source>
        <dbReference type="Proteomes" id="UP000642920"/>
    </source>
</evidence>
<sequence>MQSLYNVDFDQADSIISTLDSAELPSYHNFLKAHYIRWKYLPIHEQDESVIELYGNYLVDDYTKANSVFDSLITINNALLKAEYHYNNKSYYKAFSNGASVYKTISPKIELPIESIKTEWLLPVSLYHYYYSYYSETNKVLAGLIWFFKSGKKEKGIYGLKKLANSNSFAQTEALIYLSQIYLRIENKPDSAFKYASRLIKRHPANLKFYEFYIESSLASNNSTDSLTYLVDKLLTSKNTYFNKYGLCYKVLTNQETTESSILQAIKAIDNLGGGDHLKSLLYKKAYSLTKKEDYKELLEESRAYKYTLTLIN</sequence>